<evidence type="ECO:0000256" key="3">
    <source>
        <dbReference type="ARBA" id="ARBA00012544"/>
    </source>
</evidence>
<dbReference type="GO" id="GO:0015020">
    <property type="term" value="F:glucuronosyltransferase activity"/>
    <property type="evidence" value="ECO:0007669"/>
    <property type="project" value="UniProtKB-EC"/>
</dbReference>
<dbReference type="EC" id="2.4.1.17" evidence="3"/>
<keyword evidence="8" id="KW-0256">Endoplasmic reticulum</keyword>
<dbReference type="SUPFAM" id="SSF53756">
    <property type="entry name" value="UDP-Glycosyltransferase/glycogen phosphorylase"/>
    <property type="match status" value="1"/>
</dbReference>
<evidence type="ECO:0000256" key="6">
    <source>
        <dbReference type="ARBA" id="ARBA00022692"/>
    </source>
</evidence>
<sequence>MSMKWLSLLQLVQLTCYFNSGSCGKVLVWPVEFSHWMNMKTILDELVTRGHEVTVLESSASTLIDPNKPLAMKFETFPVSFTKDEYQNVAKILIETWMLVVKDYIWIHLSTMQRLFDQFSDMSIKICSEAVSNKKLMTKLQESRFDVVLADAIGPCGELLAEILKVP</sequence>
<evidence type="ECO:0000256" key="11">
    <source>
        <dbReference type="ARBA" id="ARBA00023180"/>
    </source>
</evidence>
<evidence type="ECO:0000313" key="15">
    <source>
        <dbReference type="Proteomes" id="UP000326062"/>
    </source>
</evidence>
<name>A0A5N3UIM4_MUNRE</name>
<evidence type="ECO:0000313" key="13">
    <source>
        <dbReference type="EMBL" id="KAB0336848.1"/>
    </source>
</evidence>
<dbReference type="PANTHER" id="PTHR48043:SF12">
    <property type="entry name" value="UDP-GLUCURONOSYLTRANSFERASE 2B4"/>
    <property type="match status" value="1"/>
</dbReference>
<evidence type="ECO:0000256" key="8">
    <source>
        <dbReference type="ARBA" id="ARBA00022824"/>
    </source>
</evidence>
<keyword evidence="15" id="KW-1185">Reference proteome</keyword>
<accession>A0A5N3UIM4</accession>
<comment type="similarity">
    <text evidence="2">Belongs to the UDP-glycosyltransferase family.</text>
</comment>
<feature type="signal peptide" evidence="12">
    <location>
        <begin position="1"/>
        <end position="23"/>
    </location>
</feature>
<evidence type="ECO:0000256" key="4">
    <source>
        <dbReference type="ARBA" id="ARBA00022676"/>
    </source>
</evidence>
<comment type="caution">
    <text evidence="13">The sequence shown here is derived from an EMBL/GenBank/DDBJ whole genome shotgun (WGS) entry which is preliminary data.</text>
</comment>
<dbReference type="AlphaFoldDB" id="A0A5N3UIM4"/>
<keyword evidence="5" id="KW-0808">Transferase</keyword>
<dbReference type="Pfam" id="PF00201">
    <property type="entry name" value="UDPGT"/>
    <property type="match status" value="1"/>
</dbReference>
<dbReference type="PANTHER" id="PTHR48043">
    <property type="entry name" value="EG:EG0003.4 PROTEIN-RELATED"/>
    <property type="match status" value="1"/>
</dbReference>
<evidence type="ECO:0000256" key="1">
    <source>
        <dbReference type="ARBA" id="ARBA00004389"/>
    </source>
</evidence>
<comment type="subcellular location">
    <subcellularLocation>
        <location evidence="1">Endoplasmic reticulum membrane</location>
        <topology evidence="1">Single-pass membrane protein</topology>
    </subcellularLocation>
</comment>
<evidence type="ECO:0000256" key="9">
    <source>
        <dbReference type="ARBA" id="ARBA00022989"/>
    </source>
</evidence>
<keyword evidence="10" id="KW-0472">Membrane</keyword>
<evidence type="ECO:0000256" key="10">
    <source>
        <dbReference type="ARBA" id="ARBA00023136"/>
    </source>
</evidence>
<proteinExistence type="inferred from homology"/>
<evidence type="ECO:0000256" key="7">
    <source>
        <dbReference type="ARBA" id="ARBA00022729"/>
    </source>
</evidence>
<dbReference type="Gene3D" id="3.40.50.2000">
    <property type="entry name" value="Glycogen Phosphorylase B"/>
    <property type="match status" value="1"/>
</dbReference>
<protein>
    <recommendedName>
        <fullName evidence="3">glucuronosyltransferase</fullName>
        <ecNumber evidence="3">2.4.1.17</ecNumber>
    </recommendedName>
</protein>
<keyword evidence="6" id="KW-0812">Transmembrane</keyword>
<dbReference type="Proteomes" id="UP000326062">
    <property type="component" value="Unassembled WGS sequence"/>
</dbReference>
<evidence type="ECO:0000256" key="2">
    <source>
        <dbReference type="ARBA" id="ARBA00009995"/>
    </source>
</evidence>
<organism evidence="13 15">
    <name type="scientific">Muntiacus reevesi</name>
    <name type="common">Reeves' muntjac</name>
    <name type="synonym">Cervus reevesi</name>
    <dbReference type="NCBI Taxonomy" id="9886"/>
    <lineage>
        <taxon>Eukaryota</taxon>
        <taxon>Metazoa</taxon>
        <taxon>Chordata</taxon>
        <taxon>Craniata</taxon>
        <taxon>Vertebrata</taxon>
        <taxon>Euteleostomi</taxon>
        <taxon>Mammalia</taxon>
        <taxon>Eutheria</taxon>
        <taxon>Laurasiatheria</taxon>
        <taxon>Artiodactyla</taxon>
        <taxon>Ruminantia</taxon>
        <taxon>Pecora</taxon>
        <taxon>Cervidae</taxon>
        <taxon>Muntiacinae</taxon>
        <taxon>Muntiacus</taxon>
    </lineage>
</organism>
<feature type="chain" id="PRO_5036147697" description="glucuronosyltransferase" evidence="12">
    <location>
        <begin position="24"/>
        <end position="167"/>
    </location>
</feature>
<dbReference type="InterPro" id="IPR002213">
    <property type="entry name" value="UDP_glucos_trans"/>
</dbReference>
<keyword evidence="4" id="KW-0328">Glycosyltransferase</keyword>
<reference evidence="13 15" key="1">
    <citation type="submission" date="2019-06" db="EMBL/GenBank/DDBJ databases">
        <title>Discovery of a novel chromosome fission-fusion reversal in muntjac.</title>
        <authorList>
            <person name="Mudd A.B."/>
            <person name="Bredeson J.V."/>
            <person name="Baum R."/>
            <person name="Hockemeyer D."/>
            <person name="Rokhsar D.S."/>
        </authorList>
    </citation>
    <scope>NUCLEOTIDE SEQUENCE [LARGE SCALE GENOMIC DNA]</scope>
    <source>
        <strain evidence="13">UCam_UCB_Mr</strain>
        <tissue evidence="13">Fibroblast cell line</tissue>
    </source>
</reference>
<dbReference type="InterPro" id="IPR050271">
    <property type="entry name" value="UDP-glycosyltransferase"/>
</dbReference>
<dbReference type="EMBL" id="VCEB01019603">
    <property type="protein sequence ID" value="KAB0336848.1"/>
    <property type="molecule type" value="Genomic_DNA"/>
</dbReference>
<evidence type="ECO:0000256" key="12">
    <source>
        <dbReference type="SAM" id="SignalP"/>
    </source>
</evidence>
<feature type="non-terminal residue" evidence="13">
    <location>
        <position position="167"/>
    </location>
</feature>
<gene>
    <name evidence="14" type="ORF">FD755_025828</name>
    <name evidence="13" type="ORF">FD755_025829</name>
</gene>
<keyword evidence="9" id="KW-1133">Transmembrane helix</keyword>
<evidence type="ECO:0000313" key="14">
    <source>
        <dbReference type="EMBL" id="KAB0336849.1"/>
    </source>
</evidence>
<keyword evidence="11" id="KW-0325">Glycoprotein</keyword>
<keyword evidence="7 12" id="KW-0732">Signal</keyword>
<evidence type="ECO:0000256" key="5">
    <source>
        <dbReference type="ARBA" id="ARBA00022679"/>
    </source>
</evidence>
<dbReference type="EMBL" id="VCEB01019602">
    <property type="protein sequence ID" value="KAB0336849.1"/>
    <property type="molecule type" value="Genomic_DNA"/>
</dbReference>
<dbReference type="GO" id="GO:0005789">
    <property type="term" value="C:endoplasmic reticulum membrane"/>
    <property type="evidence" value="ECO:0007669"/>
    <property type="project" value="UniProtKB-SubCell"/>
</dbReference>